<feature type="transmembrane region" description="Helical" evidence="1">
    <location>
        <begin position="282"/>
        <end position="302"/>
    </location>
</feature>
<evidence type="ECO:0000313" key="2">
    <source>
        <dbReference type="EMBL" id="MBB5361413.1"/>
    </source>
</evidence>
<protein>
    <submittedName>
        <fullName evidence="2">Uncharacterized protein</fullName>
    </submittedName>
</protein>
<name>A0A7W8JSY6_9DEIO</name>
<keyword evidence="1" id="KW-0812">Transmembrane</keyword>
<keyword evidence="1" id="KW-1133">Transmembrane helix</keyword>
<comment type="caution">
    <text evidence="2">The sequence shown here is derived from an EMBL/GenBank/DDBJ whole genome shotgun (WGS) entry which is preliminary data.</text>
</comment>
<organism evidence="2 3">
    <name type="scientific">Deinococcus humi</name>
    <dbReference type="NCBI Taxonomy" id="662880"/>
    <lineage>
        <taxon>Bacteria</taxon>
        <taxon>Thermotogati</taxon>
        <taxon>Deinococcota</taxon>
        <taxon>Deinococci</taxon>
        <taxon>Deinococcales</taxon>
        <taxon>Deinococcaceae</taxon>
        <taxon>Deinococcus</taxon>
    </lineage>
</organism>
<sequence length="306" mass="33919">MADNIAVPHFESGLHLTKVAEAGFRDAEPWGRWLLGQQATITFDSPEEQRAELNISLFLPYKSQDFSLNLNGTAIFSTERSPESVGRQNGKFVVTLTKGRNTLAITTDKSNLEGTDPPFAENDQSDISVAIDELALAVFQQRDSQIYGLRPSTLLAPRYTSAGQQGLEMLFGGESGQFINYSLLRRFKHQAFDFCLDGQRIYTLDAGLPGHLLTGRFPIPSTPLPSSGLHVLRVSAHTPGQQRSDMRSPPISTTIEDSPDVRFYVQKLQLQSSSVLSGDLTFLPSIVLLTALLVVLLWRLLFKPRR</sequence>
<accession>A0A7W8JSY6</accession>
<dbReference type="RefSeq" id="WP_184127492.1">
    <property type="nucleotide sequence ID" value="NZ_JACHFL010000001.1"/>
</dbReference>
<gene>
    <name evidence="2" type="ORF">HNQ08_000484</name>
</gene>
<keyword evidence="3" id="KW-1185">Reference proteome</keyword>
<dbReference type="Proteomes" id="UP000552709">
    <property type="component" value="Unassembled WGS sequence"/>
</dbReference>
<reference evidence="2 3" key="1">
    <citation type="submission" date="2020-08" db="EMBL/GenBank/DDBJ databases">
        <title>Genomic Encyclopedia of Type Strains, Phase IV (KMG-IV): sequencing the most valuable type-strain genomes for metagenomic binning, comparative biology and taxonomic classification.</title>
        <authorList>
            <person name="Goeker M."/>
        </authorList>
    </citation>
    <scope>NUCLEOTIDE SEQUENCE [LARGE SCALE GENOMIC DNA]</scope>
    <source>
        <strain evidence="2 3">DSM 27939</strain>
    </source>
</reference>
<evidence type="ECO:0000256" key="1">
    <source>
        <dbReference type="SAM" id="Phobius"/>
    </source>
</evidence>
<evidence type="ECO:0000313" key="3">
    <source>
        <dbReference type="Proteomes" id="UP000552709"/>
    </source>
</evidence>
<proteinExistence type="predicted"/>
<dbReference type="AlphaFoldDB" id="A0A7W8JSY6"/>
<dbReference type="EMBL" id="JACHFL010000001">
    <property type="protein sequence ID" value="MBB5361413.1"/>
    <property type="molecule type" value="Genomic_DNA"/>
</dbReference>
<keyword evidence="1" id="KW-0472">Membrane</keyword>